<dbReference type="SUPFAM" id="SSF49464">
    <property type="entry name" value="Carboxypeptidase regulatory domain-like"/>
    <property type="match status" value="1"/>
</dbReference>
<feature type="domain" description="Outer membrane protein beta-barrel" evidence="1">
    <location>
        <begin position="372"/>
        <end position="754"/>
    </location>
</feature>
<name>A0A1I7N6V8_9BACT</name>
<evidence type="ECO:0000313" key="3">
    <source>
        <dbReference type="Proteomes" id="UP000199537"/>
    </source>
</evidence>
<dbReference type="OrthoDB" id="905812at2"/>
<dbReference type="InterPro" id="IPR037066">
    <property type="entry name" value="Plug_dom_sf"/>
</dbReference>
<dbReference type="SUPFAM" id="SSF56935">
    <property type="entry name" value="Porins"/>
    <property type="match status" value="1"/>
</dbReference>
<gene>
    <name evidence="2" type="ORF">SAMN05660895_0784</name>
</gene>
<dbReference type="Pfam" id="PF13620">
    <property type="entry name" value="CarboxypepD_reg"/>
    <property type="match status" value="1"/>
</dbReference>
<keyword evidence="2" id="KW-0675">Receptor</keyword>
<dbReference type="AlphaFoldDB" id="A0A1I7N6V8"/>
<sequence length="777" mass="88079">MLFASLLSILFFQPILKGIVYDASHDHPVPYAWIALQSVDAATSSASIGRLSDSTGRFQIALPDTGMYRLHVEAIGYQSLDTLLHLLNDGTTDLGIIKLLPTAIALHEVKISGKRSTIENRVDKLIFHVNEITLLTATTSLDVLRKAPMVSLDEQGNLILRGRRNVKILVNGMPATLDMVRGLPPAIIQDIEIMTVPGASYDAEATGGVINIITRKRRFDGYEGNLSVVTGTRNRNSDYGYIAIRKGKWNINGSYTLNTLKNTGYNSIERSIFGKPFTENTNNTTQETYQFGNLAFIFQPGEHDEFGLSLNAYGYRFTRSAFSTYQNSFQPPYVLQIFTQHPTQEPGLYGSMDYTHHFANPANQLSFAILLNQLITLDHYAHTANSNGNASAWYASSDHTRFREMTFQSSLVHAINTKQKWETGVKWIIRNNRSLYTSEQYNPTQHIWLPDPSNSGTFRYNQDVIAAYAQYTLLQKSWQMQAGIRWEGTALHPEWTDTMDIGRFTSSLFPSIKLRIPVSSTQQFTWSYTQKIARPSTDYLNNYTDKMDLQHSYTGNSQLQNERLHDAELEYSLNTENIYLDASVYALWTTHPISSLTLASDSGQLQTSYVNLNKQHTEGISIYISFSVFHILQTSINGVCNYTRLQYHQLSHEGLTGNAGIDLSCRLPAHLLLNGDLNIQFKPLLLQGYGQPFRYNSLQLSRAFFHGKLRVFTLVENLGNRFTGRYTTTLQGADFQEHTVSDFRFTSWKIGLNYRLGQQNSTRRYRQKILNTDLKSK</sequence>
<proteinExistence type="predicted"/>
<reference evidence="3" key="1">
    <citation type="submission" date="2016-10" db="EMBL/GenBank/DDBJ databases">
        <authorList>
            <person name="Varghese N."/>
            <person name="Submissions S."/>
        </authorList>
    </citation>
    <scope>NUCLEOTIDE SEQUENCE [LARGE SCALE GENOMIC DNA]</scope>
    <source>
        <strain evidence="3">DSM 14807</strain>
    </source>
</reference>
<evidence type="ECO:0000259" key="1">
    <source>
        <dbReference type="Pfam" id="PF14905"/>
    </source>
</evidence>
<dbReference type="Proteomes" id="UP000199537">
    <property type="component" value="Unassembled WGS sequence"/>
</dbReference>
<protein>
    <submittedName>
        <fullName evidence="2">Outer membrane receptor proteins, mostly Fe transport</fullName>
    </submittedName>
</protein>
<dbReference type="Pfam" id="PF14905">
    <property type="entry name" value="OMP_b-brl_3"/>
    <property type="match status" value="1"/>
</dbReference>
<dbReference type="Gene3D" id="2.60.40.1120">
    <property type="entry name" value="Carboxypeptidase-like, regulatory domain"/>
    <property type="match status" value="1"/>
</dbReference>
<dbReference type="InterPro" id="IPR008969">
    <property type="entry name" value="CarboxyPept-like_regulatory"/>
</dbReference>
<dbReference type="PANTHER" id="PTHR40980">
    <property type="entry name" value="PLUG DOMAIN-CONTAINING PROTEIN"/>
    <property type="match status" value="1"/>
</dbReference>
<dbReference type="PANTHER" id="PTHR40980:SF4">
    <property type="entry name" value="TONB-DEPENDENT RECEPTOR-LIKE BETA-BARREL DOMAIN-CONTAINING PROTEIN"/>
    <property type="match status" value="1"/>
</dbReference>
<organism evidence="2 3">
    <name type="scientific">Thermoflavifilum thermophilum</name>
    <dbReference type="NCBI Taxonomy" id="1393122"/>
    <lineage>
        <taxon>Bacteria</taxon>
        <taxon>Pseudomonadati</taxon>
        <taxon>Bacteroidota</taxon>
        <taxon>Chitinophagia</taxon>
        <taxon>Chitinophagales</taxon>
        <taxon>Chitinophagaceae</taxon>
        <taxon>Thermoflavifilum</taxon>
    </lineage>
</organism>
<dbReference type="STRING" id="1393122.SAMN05660895_0784"/>
<dbReference type="EMBL" id="FPCJ01000001">
    <property type="protein sequence ID" value="SFV30405.1"/>
    <property type="molecule type" value="Genomic_DNA"/>
</dbReference>
<dbReference type="Gene3D" id="2.170.130.10">
    <property type="entry name" value="TonB-dependent receptor, plug domain"/>
    <property type="match status" value="1"/>
</dbReference>
<evidence type="ECO:0000313" key="2">
    <source>
        <dbReference type="EMBL" id="SFV30405.1"/>
    </source>
</evidence>
<dbReference type="InterPro" id="IPR041700">
    <property type="entry name" value="OMP_b-brl_3"/>
</dbReference>
<keyword evidence="3" id="KW-1185">Reference proteome</keyword>
<accession>A0A1I7N6V8</accession>
<dbReference type="RefSeq" id="WP_092457996.1">
    <property type="nucleotide sequence ID" value="NZ_FPCJ01000001.1"/>
</dbReference>